<feature type="transmembrane region" description="Helical" evidence="1">
    <location>
        <begin position="92"/>
        <end position="112"/>
    </location>
</feature>
<protein>
    <submittedName>
        <fullName evidence="2">Uncharacterized protein</fullName>
    </submittedName>
</protein>
<dbReference type="Proteomes" id="UP000248987">
    <property type="component" value="Unassembled WGS sequence"/>
</dbReference>
<comment type="caution">
    <text evidence="2">The sequence shown here is derived from an EMBL/GenBank/DDBJ whole genome shotgun (WGS) entry which is preliminary data.</text>
</comment>
<feature type="transmembrane region" description="Helical" evidence="1">
    <location>
        <begin position="65"/>
        <end position="86"/>
    </location>
</feature>
<organism evidence="2 3">
    <name type="scientific">Gelidibacter algens</name>
    <dbReference type="NCBI Taxonomy" id="49280"/>
    <lineage>
        <taxon>Bacteria</taxon>
        <taxon>Pseudomonadati</taxon>
        <taxon>Bacteroidota</taxon>
        <taxon>Flavobacteriia</taxon>
        <taxon>Flavobacteriales</taxon>
        <taxon>Flavobacteriaceae</taxon>
        <taxon>Gelidibacter</taxon>
    </lineage>
</organism>
<keyword evidence="3" id="KW-1185">Reference proteome</keyword>
<name>A0A327S514_9FLAO</name>
<keyword evidence="1" id="KW-1133">Transmembrane helix</keyword>
<feature type="transmembrane region" description="Helical" evidence="1">
    <location>
        <begin position="12"/>
        <end position="29"/>
    </location>
</feature>
<keyword evidence="1" id="KW-0472">Membrane</keyword>
<evidence type="ECO:0000313" key="3">
    <source>
        <dbReference type="Proteomes" id="UP000248987"/>
    </source>
</evidence>
<dbReference type="AlphaFoldDB" id="A0A327S514"/>
<feature type="transmembrane region" description="Helical" evidence="1">
    <location>
        <begin position="119"/>
        <end position="136"/>
    </location>
</feature>
<feature type="transmembrane region" description="Helical" evidence="1">
    <location>
        <begin position="35"/>
        <end position="53"/>
    </location>
</feature>
<evidence type="ECO:0000256" key="1">
    <source>
        <dbReference type="SAM" id="Phobius"/>
    </source>
</evidence>
<gene>
    <name evidence="2" type="ORF">LX77_03056</name>
</gene>
<proteinExistence type="predicted"/>
<reference evidence="2 3" key="1">
    <citation type="submission" date="2018-06" db="EMBL/GenBank/DDBJ databases">
        <title>Genomic Encyclopedia of Archaeal and Bacterial Type Strains, Phase II (KMG-II): from individual species to whole genera.</title>
        <authorList>
            <person name="Goeker M."/>
        </authorList>
    </citation>
    <scope>NUCLEOTIDE SEQUENCE [LARGE SCALE GENOMIC DNA]</scope>
    <source>
        <strain evidence="2 3">DSM 12408</strain>
    </source>
</reference>
<evidence type="ECO:0000313" key="2">
    <source>
        <dbReference type="EMBL" id="RAJ20797.1"/>
    </source>
</evidence>
<accession>A0A327S514</accession>
<keyword evidence="1" id="KW-0812">Transmembrane</keyword>
<sequence>MTSTRIFKRDYILVLLMSVMYFFTIKNIIPPFVNLIIALMVSIYFFPIKLFIGNDFVKFPIKKKILVALSYYIVSNVIALTALAAYMDDWVFLHTAIFIYGLTNLAFLFYFYFTENVSYNFLLTCCATILISAASSL</sequence>
<dbReference type="EMBL" id="QLLQ01000014">
    <property type="protein sequence ID" value="RAJ20797.1"/>
    <property type="molecule type" value="Genomic_DNA"/>
</dbReference>